<dbReference type="GO" id="GO:0016874">
    <property type="term" value="F:ligase activity"/>
    <property type="evidence" value="ECO:0007669"/>
    <property type="project" value="UniProtKB-KW"/>
</dbReference>
<feature type="compositionally biased region" description="Low complexity" evidence="11">
    <location>
        <begin position="549"/>
        <end position="567"/>
    </location>
</feature>
<dbReference type="InterPro" id="IPR001876">
    <property type="entry name" value="Znf_RanBP2"/>
</dbReference>
<keyword evidence="16" id="KW-1185">Reference proteome</keyword>
<evidence type="ECO:0000256" key="9">
    <source>
        <dbReference type="PROSITE-ProRule" id="PRU00104"/>
    </source>
</evidence>
<dbReference type="FunFam" id="3.30.2160.10:FF:000001">
    <property type="entry name" value="E3 ubiquitin-protein ligase NEDD4-like"/>
    <property type="match status" value="1"/>
</dbReference>
<evidence type="ECO:0000256" key="4">
    <source>
        <dbReference type="ARBA" id="ARBA00022679"/>
    </source>
</evidence>
<keyword evidence="12" id="KW-0812">Transmembrane</keyword>
<keyword evidence="5" id="KW-0479">Metal-binding</keyword>
<evidence type="ECO:0000313" key="15">
    <source>
        <dbReference type="EMBL" id="CBJ30589.1"/>
    </source>
</evidence>
<evidence type="ECO:0000256" key="3">
    <source>
        <dbReference type="ARBA" id="ARBA00012485"/>
    </source>
</evidence>
<dbReference type="eggNOG" id="KOG0940">
    <property type="taxonomic scope" value="Eukaryota"/>
</dbReference>
<dbReference type="InterPro" id="IPR000569">
    <property type="entry name" value="HECT_dom"/>
</dbReference>
<feature type="compositionally biased region" description="Gly residues" evidence="11">
    <location>
        <begin position="599"/>
        <end position="614"/>
    </location>
</feature>
<dbReference type="PANTHER" id="PTHR11254:SF440">
    <property type="entry name" value="E3 UBIQUITIN-PROTEIN LIGASE NEDD-4"/>
    <property type="match status" value="1"/>
</dbReference>
<feature type="compositionally biased region" description="Low complexity" evidence="11">
    <location>
        <begin position="530"/>
        <end position="542"/>
    </location>
</feature>
<dbReference type="AlphaFoldDB" id="D7FQJ4"/>
<feature type="compositionally biased region" description="Acidic residues" evidence="11">
    <location>
        <begin position="276"/>
        <end position="286"/>
    </location>
</feature>
<dbReference type="InterPro" id="IPR050409">
    <property type="entry name" value="E3_ubiq-protein_ligase"/>
</dbReference>
<feature type="active site" description="Glycyl thioester intermediate" evidence="9">
    <location>
        <position position="1154"/>
    </location>
</feature>
<dbReference type="InParanoid" id="D7FQJ4"/>
<feature type="compositionally biased region" description="Gly residues" evidence="11">
    <location>
        <begin position="341"/>
        <end position="350"/>
    </location>
</feature>
<evidence type="ECO:0000256" key="7">
    <source>
        <dbReference type="ARBA" id="ARBA00022786"/>
    </source>
</evidence>
<reference evidence="15 16" key="1">
    <citation type="journal article" date="2010" name="Nature">
        <title>The Ectocarpus genome and the independent evolution of multicellularity in brown algae.</title>
        <authorList>
            <person name="Cock J.M."/>
            <person name="Sterck L."/>
            <person name="Rouze P."/>
            <person name="Scornet D."/>
            <person name="Allen A.E."/>
            <person name="Amoutzias G."/>
            <person name="Anthouard V."/>
            <person name="Artiguenave F."/>
            <person name="Aury J.M."/>
            <person name="Badger J.H."/>
            <person name="Beszteri B."/>
            <person name="Billiau K."/>
            <person name="Bonnet E."/>
            <person name="Bothwell J.H."/>
            <person name="Bowler C."/>
            <person name="Boyen C."/>
            <person name="Brownlee C."/>
            <person name="Carrano C.J."/>
            <person name="Charrier B."/>
            <person name="Cho G.Y."/>
            <person name="Coelho S.M."/>
            <person name="Collen J."/>
            <person name="Corre E."/>
            <person name="Da Silva C."/>
            <person name="Delage L."/>
            <person name="Delaroque N."/>
            <person name="Dittami S.M."/>
            <person name="Doulbeau S."/>
            <person name="Elias M."/>
            <person name="Farnham G."/>
            <person name="Gachon C.M."/>
            <person name="Gschloessl B."/>
            <person name="Heesch S."/>
            <person name="Jabbari K."/>
            <person name="Jubin C."/>
            <person name="Kawai H."/>
            <person name="Kimura K."/>
            <person name="Kloareg B."/>
            <person name="Kupper F.C."/>
            <person name="Lang D."/>
            <person name="Le Bail A."/>
            <person name="Leblanc C."/>
            <person name="Lerouge P."/>
            <person name="Lohr M."/>
            <person name="Lopez P.J."/>
            <person name="Martens C."/>
            <person name="Maumus F."/>
            <person name="Michel G."/>
            <person name="Miranda-Saavedra D."/>
            <person name="Morales J."/>
            <person name="Moreau H."/>
            <person name="Motomura T."/>
            <person name="Nagasato C."/>
            <person name="Napoli C.A."/>
            <person name="Nelson D.R."/>
            <person name="Nyvall-Collen P."/>
            <person name="Peters A.F."/>
            <person name="Pommier C."/>
            <person name="Potin P."/>
            <person name="Poulain J."/>
            <person name="Quesneville H."/>
            <person name="Read B."/>
            <person name="Rensing S.A."/>
            <person name="Ritter A."/>
            <person name="Rousvoal S."/>
            <person name="Samanta M."/>
            <person name="Samson G."/>
            <person name="Schroeder D.C."/>
            <person name="Segurens B."/>
            <person name="Strittmatter M."/>
            <person name="Tonon T."/>
            <person name="Tregear J.W."/>
            <person name="Valentin K."/>
            <person name="von Dassow P."/>
            <person name="Yamagishi T."/>
            <person name="Van de Peer Y."/>
            <person name="Wincker P."/>
        </authorList>
    </citation>
    <scope>NUCLEOTIDE SEQUENCE [LARGE SCALE GENOMIC DNA]</scope>
    <source>
        <strain evidence="16">Ec32 / CCAP1310/4</strain>
    </source>
</reference>
<feature type="region of interest" description="Disordered" evidence="11">
    <location>
        <begin position="187"/>
        <end position="372"/>
    </location>
</feature>
<keyword evidence="6 10" id="KW-0863">Zinc-finger</keyword>
<feature type="region of interest" description="Disordered" evidence="11">
    <location>
        <begin position="688"/>
        <end position="731"/>
    </location>
</feature>
<dbReference type="GO" id="GO:0061630">
    <property type="term" value="F:ubiquitin protein ligase activity"/>
    <property type="evidence" value="ECO:0007669"/>
    <property type="project" value="UniProtKB-EC"/>
</dbReference>
<dbReference type="GO" id="GO:0006511">
    <property type="term" value="P:ubiquitin-dependent protein catabolic process"/>
    <property type="evidence" value="ECO:0007669"/>
    <property type="project" value="TreeGrafter"/>
</dbReference>
<comment type="catalytic activity">
    <reaction evidence="1">
        <text>S-ubiquitinyl-[E2 ubiquitin-conjugating enzyme]-L-cysteine + [acceptor protein]-L-lysine = [E2 ubiquitin-conjugating enzyme]-L-cysteine + N(6)-ubiquitinyl-[acceptor protein]-L-lysine.</text>
        <dbReference type="EC" id="2.3.2.26"/>
    </reaction>
</comment>
<feature type="compositionally biased region" description="Acidic residues" evidence="11">
    <location>
        <begin position="328"/>
        <end position="339"/>
    </location>
</feature>
<feature type="domain" description="HECT" evidence="14">
    <location>
        <begin position="847"/>
        <end position="1187"/>
    </location>
</feature>
<dbReference type="InterPro" id="IPR035983">
    <property type="entry name" value="Hect_E3_ubiquitin_ligase"/>
</dbReference>
<dbReference type="OMA" id="AMWHERW"/>
<feature type="region of interest" description="Disordered" evidence="11">
    <location>
        <begin position="510"/>
        <end position="635"/>
    </location>
</feature>
<dbReference type="GO" id="GO:0016567">
    <property type="term" value="P:protein ubiquitination"/>
    <property type="evidence" value="ECO:0007669"/>
    <property type="project" value="TreeGrafter"/>
</dbReference>
<dbReference type="CDD" id="cd00078">
    <property type="entry name" value="HECTc"/>
    <property type="match status" value="1"/>
</dbReference>
<dbReference type="OrthoDB" id="8068875at2759"/>
<gene>
    <name evidence="15" type="ORF">Esi_0203_0013</name>
</gene>
<dbReference type="PANTHER" id="PTHR11254">
    <property type="entry name" value="HECT DOMAIN UBIQUITIN-PROTEIN LIGASE"/>
    <property type="match status" value="1"/>
</dbReference>
<feature type="compositionally biased region" description="Basic and acidic residues" evidence="11">
    <location>
        <begin position="568"/>
        <end position="589"/>
    </location>
</feature>
<dbReference type="PROSITE" id="PS50199">
    <property type="entry name" value="ZF_RANBP2_2"/>
    <property type="match status" value="1"/>
</dbReference>
<evidence type="ECO:0000259" key="13">
    <source>
        <dbReference type="PROSITE" id="PS50199"/>
    </source>
</evidence>
<evidence type="ECO:0000256" key="10">
    <source>
        <dbReference type="PROSITE-ProRule" id="PRU00322"/>
    </source>
</evidence>
<evidence type="ECO:0000256" key="2">
    <source>
        <dbReference type="ARBA" id="ARBA00004906"/>
    </source>
</evidence>
<organism evidence="15 16">
    <name type="scientific">Ectocarpus siliculosus</name>
    <name type="common">Brown alga</name>
    <name type="synonym">Conferva siliculosa</name>
    <dbReference type="NCBI Taxonomy" id="2880"/>
    <lineage>
        <taxon>Eukaryota</taxon>
        <taxon>Sar</taxon>
        <taxon>Stramenopiles</taxon>
        <taxon>Ochrophyta</taxon>
        <taxon>PX clade</taxon>
        <taxon>Phaeophyceae</taxon>
        <taxon>Ectocarpales</taxon>
        <taxon>Ectocarpaceae</taxon>
        <taxon>Ectocarpus</taxon>
    </lineage>
</organism>
<dbReference type="FunFam" id="3.30.2410.10:FF:000009">
    <property type="entry name" value="Probable E3 ubiquitin-protein ligase HECTD2"/>
    <property type="match status" value="1"/>
</dbReference>
<dbReference type="Gene3D" id="3.30.2160.10">
    <property type="entry name" value="Hect, E3 ligase catalytic domain"/>
    <property type="match status" value="1"/>
</dbReference>
<keyword evidence="7 9" id="KW-0833">Ubl conjugation pathway</keyword>
<sequence length="1187" mass="125724">MSSYFDLDDDSSQQPGNSTCSKFATCESCVDYFGQGDVGCLWCNVPKDGSRGVVGGGLCVPRFGTQDSCEIGELQATCQEGAGWYVLVLTLSALLCCCCFLTMARKFVAMWHERWWLASGGDLAVPLLDDDGEEQQHEVIFRSSLTDSAGNASWRCPVCGFDNRPRCKHCDLCGMSSEFAEAYWKDKDTSRPKGGATVSKKPSETSVEEGKAGGGGDARPPFSTPYSGSGAGEEDGGGGCGELGDAARGSDSTEATEMSAAGQGGDREGIGKETDGGDAEESEVANEPEAAAPPPLLLQAGTGLMQGGRWVEGTRGRRSNGGGTTAPDDNDDDNDDDDYIVGGGVGGDGYGSARRVGASLGGETKDGEKPRAAPFRTVRRLGPLTERQKRARRRRIWQRVIGPDGKMRWLQSLESPATLAAAAAAAATAAAAAAAAASASAASATPPGYQPPLITPPPNASSTAVAATGDDDNGARRGRTGAGGVSAAAAAAAANASAVLRYWTSRSRERLAEEGGAGPEEDSATEPLLQGQQEQQAAVAVEAGEEGDSSLSAAERGESSSSSPPQSHGDERGAKREREGSDTRSDDGSWARLSSAGSDDGGGAGRPNGSGSDGGSRTRSRTRSKDKGKVLPAAVKTASAAREAVTLTRRDSFGDEIMLTKCPGFYATFLEAGGLALDEALDGEIVNQAHPLPPSATRRGQLAGEGAATPSSLPPGGGNGASRGRNGSAGAAAGAAGAGALGFGLGTGPAARLGAAYGNGGWAEGTARRREARREEAASEEWIASTRKQVAKLCEVASKPFWQKHSWFLDQLKLLQVPHGGGMEAMRIEVNRKNLLEDSFAQVSAMNAGELRRWLRVQFVGEPGVDAGGLEREWFMLVCSALFDPSTGLFTPQLGNGAFAINPSSGVANEMHLEYFRFTGRVLGKLLMEHSVAPYHLSLPILKHMLGLPVAFSDLEFADAELYRNLQWLRANPGAESLGLDFTVTLESFGVKEVAELLPGGKDMTVTDANKEEYLRLRLKHRVLDGTHSQLWHLMRGMYDVIPSHLISVFDYQELELLLCGIPEIDVSEWKRCSRYLGDYRRAGENHVVIKWFWEVVEAFSEDEKARLLQFCTGSSRLPAHGFKALQSNDGSFRAFSLQSITKRDSAFPRAHTCFNKLDLPTYESKKELEECLGLCICFELTGFTID</sequence>
<dbReference type="PROSITE" id="PS01358">
    <property type="entry name" value="ZF_RANBP2_1"/>
    <property type="match status" value="1"/>
</dbReference>
<evidence type="ECO:0000256" key="11">
    <source>
        <dbReference type="SAM" id="MobiDB-lite"/>
    </source>
</evidence>
<dbReference type="Pfam" id="PF00632">
    <property type="entry name" value="HECT"/>
    <property type="match status" value="1"/>
</dbReference>
<comment type="pathway">
    <text evidence="2">Protein modification; protein ubiquitination.</text>
</comment>
<dbReference type="PROSITE" id="PS50237">
    <property type="entry name" value="HECT"/>
    <property type="match status" value="1"/>
</dbReference>
<feature type="domain" description="RanBP2-type" evidence="13">
    <location>
        <begin position="148"/>
        <end position="179"/>
    </location>
</feature>
<dbReference type="Proteomes" id="UP000002630">
    <property type="component" value="Linkage Group LG02"/>
</dbReference>
<dbReference type="SMART" id="SM00119">
    <property type="entry name" value="HECTc"/>
    <property type="match status" value="1"/>
</dbReference>
<dbReference type="Gene3D" id="3.90.1750.10">
    <property type="entry name" value="Hect, E3 ligase catalytic domains"/>
    <property type="match status" value="1"/>
</dbReference>
<name>D7FQJ4_ECTSI</name>
<dbReference type="Gene3D" id="3.30.2410.10">
    <property type="entry name" value="Hect, E3 ligase catalytic domain"/>
    <property type="match status" value="1"/>
</dbReference>
<proteinExistence type="predicted"/>
<evidence type="ECO:0000256" key="6">
    <source>
        <dbReference type="ARBA" id="ARBA00022771"/>
    </source>
</evidence>
<dbReference type="STRING" id="2880.D7FQJ4"/>
<evidence type="ECO:0000259" key="14">
    <source>
        <dbReference type="PROSITE" id="PS50237"/>
    </source>
</evidence>
<keyword evidence="8" id="KW-0862">Zinc</keyword>
<feature type="region of interest" description="Disordered" evidence="11">
    <location>
        <begin position="437"/>
        <end position="485"/>
    </location>
</feature>
<dbReference type="EMBL" id="FN649727">
    <property type="protein sequence ID" value="CBJ30589.1"/>
    <property type="molecule type" value="Genomic_DNA"/>
</dbReference>
<keyword evidence="12" id="KW-1133">Transmembrane helix</keyword>
<evidence type="ECO:0000256" key="1">
    <source>
        <dbReference type="ARBA" id="ARBA00000885"/>
    </source>
</evidence>
<keyword evidence="4" id="KW-0808">Transferase</keyword>
<feature type="compositionally biased region" description="Pro residues" evidence="11">
    <location>
        <begin position="448"/>
        <end position="459"/>
    </location>
</feature>
<evidence type="ECO:0000256" key="8">
    <source>
        <dbReference type="ARBA" id="ARBA00022833"/>
    </source>
</evidence>
<dbReference type="GO" id="GO:0005737">
    <property type="term" value="C:cytoplasm"/>
    <property type="evidence" value="ECO:0007669"/>
    <property type="project" value="TreeGrafter"/>
</dbReference>
<accession>D7FQJ4</accession>
<dbReference type="EMBL" id="FN648380">
    <property type="protein sequence ID" value="CBJ30589.1"/>
    <property type="molecule type" value="Genomic_DNA"/>
</dbReference>
<keyword evidence="12" id="KW-0472">Membrane</keyword>
<feature type="compositionally biased region" description="Basic and acidic residues" evidence="11">
    <location>
        <begin position="265"/>
        <end position="275"/>
    </location>
</feature>
<evidence type="ECO:0000256" key="5">
    <source>
        <dbReference type="ARBA" id="ARBA00022723"/>
    </source>
</evidence>
<protein>
    <recommendedName>
        <fullName evidence="3">HECT-type E3 ubiquitin transferase</fullName>
        <ecNumber evidence="3">2.3.2.26</ecNumber>
    </recommendedName>
</protein>
<dbReference type="GO" id="GO:0008270">
    <property type="term" value="F:zinc ion binding"/>
    <property type="evidence" value="ECO:0007669"/>
    <property type="project" value="UniProtKB-KW"/>
</dbReference>
<feature type="transmembrane region" description="Helical" evidence="12">
    <location>
        <begin position="82"/>
        <end position="104"/>
    </location>
</feature>
<dbReference type="SUPFAM" id="SSF56204">
    <property type="entry name" value="Hect, E3 ligase catalytic domain"/>
    <property type="match status" value="1"/>
</dbReference>
<dbReference type="EC" id="2.3.2.26" evidence="3"/>
<evidence type="ECO:0000313" key="16">
    <source>
        <dbReference type="Proteomes" id="UP000002630"/>
    </source>
</evidence>
<evidence type="ECO:0000256" key="12">
    <source>
        <dbReference type="SAM" id="Phobius"/>
    </source>
</evidence>
<feature type="compositionally biased region" description="Low complexity" evidence="11">
    <location>
        <begin position="722"/>
        <end position="731"/>
    </location>
</feature>